<name>A0A7C8LZK5_9PLEO</name>
<keyword evidence="3" id="KW-1185">Reference proteome</keyword>
<protein>
    <submittedName>
        <fullName evidence="2">Uncharacterized protein</fullName>
    </submittedName>
</protein>
<evidence type="ECO:0000313" key="3">
    <source>
        <dbReference type="Proteomes" id="UP000481861"/>
    </source>
</evidence>
<dbReference type="AlphaFoldDB" id="A0A7C8LZK5"/>
<reference evidence="2 3" key="1">
    <citation type="submission" date="2020-01" db="EMBL/GenBank/DDBJ databases">
        <authorList>
            <consortium name="DOE Joint Genome Institute"/>
            <person name="Haridas S."/>
            <person name="Albert R."/>
            <person name="Binder M."/>
            <person name="Bloem J."/>
            <person name="Labutti K."/>
            <person name="Salamov A."/>
            <person name="Andreopoulos B."/>
            <person name="Baker S.E."/>
            <person name="Barry K."/>
            <person name="Bills G."/>
            <person name="Bluhm B.H."/>
            <person name="Cannon C."/>
            <person name="Castanera R."/>
            <person name="Culley D.E."/>
            <person name="Daum C."/>
            <person name="Ezra D."/>
            <person name="Gonzalez J.B."/>
            <person name="Henrissat B."/>
            <person name="Kuo A."/>
            <person name="Liang C."/>
            <person name="Lipzen A."/>
            <person name="Lutzoni F."/>
            <person name="Magnuson J."/>
            <person name="Mondo S."/>
            <person name="Nolan M."/>
            <person name="Ohm R."/>
            <person name="Pangilinan J."/>
            <person name="Park H.-J.H."/>
            <person name="Ramirez L."/>
            <person name="Alfaro M."/>
            <person name="Sun H."/>
            <person name="Tritt A."/>
            <person name="Yoshinaga Y."/>
            <person name="Zwiers L.-H.L."/>
            <person name="Turgeon B.G."/>
            <person name="Goodwin S.B."/>
            <person name="Spatafora J.W."/>
            <person name="Crous P.W."/>
            <person name="Grigoriev I.V."/>
        </authorList>
    </citation>
    <scope>NUCLEOTIDE SEQUENCE [LARGE SCALE GENOMIC DNA]</scope>
    <source>
        <strain evidence="2 3">CBS 611.86</strain>
    </source>
</reference>
<gene>
    <name evidence="2" type="ORF">BDV95DRAFT_508703</name>
</gene>
<keyword evidence="1" id="KW-1133">Transmembrane helix</keyword>
<accession>A0A7C8LZK5</accession>
<feature type="transmembrane region" description="Helical" evidence="1">
    <location>
        <begin position="12"/>
        <end position="33"/>
    </location>
</feature>
<keyword evidence="1" id="KW-0472">Membrane</keyword>
<dbReference type="OrthoDB" id="3795037at2759"/>
<dbReference type="EMBL" id="JAADJZ010000040">
    <property type="protein sequence ID" value="KAF2864720.1"/>
    <property type="molecule type" value="Genomic_DNA"/>
</dbReference>
<sequence>MDEDLVAMCAVMGVLLTFPLFVVLIITASIAYARTKKWDKERTLKAANVESETNTLLDADEDDFLDTDDEAECNERKAEEAKDKFLTFSQMWRKEFRKVWSGKGTQQLIKERERDERRKLAKAVARELDRRERRQARKAAIAVGKGEALPPYYKK</sequence>
<evidence type="ECO:0000256" key="1">
    <source>
        <dbReference type="SAM" id="Phobius"/>
    </source>
</evidence>
<dbReference type="Proteomes" id="UP000481861">
    <property type="component" value="Unassembled WGS sequence"/>
</dbReference>
<keyword evidence="1" id="KW-0812">Transmembrane</keyword>
<comment type="caution">
    <text evidence="2">The sequence shown here is derived from an EMBL/GenBank/DDBJ whole genome shotgun (WGS) entry which is preliminary data.</text>
</comment>
<proteinExistence type="predicted"/>
<organism evidence="2 3">
    <name type="scientific">Massariosphaeria phaeospora</name>
    <dbReference type="NCBI Taxonomy" id="100035"/>
    <lineage>
        <taxon>Eukaryota</taxon>
        <taxon>Fungi</taxon>
        <taxon>Dikarya</taxon>
        <taxon>Ascomycota</taxon>
        <taxon>Pezizomycotina</taxon>
        <taxon>Dothideomycetes</taxon>
        <taxon>Pleosporomycetidae</taxon>
        <taxon>Pleosporales</taxon>
        <taxon>Pleosporales incertae sedis</taxon>
        <taxon>Massariosphaeria</taxon>
    </lineage>
</organism>
<evidence type="ECO:0000313" key="2">
    <source>
        <dbReference type="EMBL" id="KAF2864720.1"/>
    </source>
</evidence>